<keyword evidence="4" id="KW-1185">Reference proteome</keyword>
<reference evidence="3 4" key="1">
    <citation type="submission" date="2009-07" db="EMBL/GenBank/DDBJ databases">
        <authorList>
            <person name="Madupu R."/>
            <person name="Durkin A.S."/>
            <person name="Torralba M."/>
            <person name="Methe B."/>
            <person name="Sutton G.G."/>
            <person name="Strausberg R.L."/>
            <person name="Nelson K.E."/>
        </authorList>
    </citation>
    <scope>NUCLEOTIDE SEQUENCE [LARGE SCALE GENOMIC DNA]</scope>
    <source>
        <strain evidence="3 4">SK82</strain>
    </source>
</reference>
<name>A0ABM9YME2_ACIRA</name>
<proteinExistence type="predicted"/>
<feature type="compositionally biased region" description="Basic and acidic residues" evidence="1">
    <location>
        <begin position="59"/>
        <end position="68"/>
    </location>
</feature>
<dbReference type="Pfam" id="PF13628">
    <property type="entry name" value="DUF4142"/>
    <property type="match status" value="1"/>
</dbReference>
<dbReference type="EMBL" id="ACVR01000046">
    <property type="protein sequence ID" value="EET82202.1"/>
    <property type="molecule type" value="Genomic_DNA"/>
</dbReference>
<comment type="caution">
    <text evidence="3">The sequence shown here is derived from an EMBL/GenBank/DDBJ whole genome shotgun (WGS) entry which is preliminary data.</text>
</comment>
<organism evidence="3 4">
    <name type="scientific">Acinetobacter radioresistens SK82</name>
    <dbReference type="NCBI Taxonomy" id="596318"/>
    <lineage>
        <taxon>Bacteria</taxon>
        <taxon>Pseudomonadati</taxon>
        <taxon>Pseudomonadota</taxon>
        <taxon>Gammaproteobacteria</taxon>
        <taxon>Moraxellales</taxon>
        <taxon>Moraxellaceae</taxon>
        <taxon>Acinetobacter</taxon>
    </lineage>
</organism>
<feature type="domain" description="DUF4142" evidence="2">
    <location>
        <begin position="19"/>
        <end position="79"/>
    </location>
</feature>
<evidence type="ECO:0000313" key="3">
    <source>
        <dbReference type="EMBL" id="EET82202.1"/>
    </source>
</evidence>
<accession>A0ABM9YME2</accession>
<protein>
    <recommendedName>
        <fullName evidence="2">DUF4142 domain-containing protein</fullName>
    </recommendedName>
</protein>
<dbReference type="InterPro" id="IPR025419">
    <property type="entry name" value="DUF4142"/>
</dbReference>
<feature type="region of interest" description="Disordered" evidence="1">
    <location>
        <begin position="59"/>
        <end position="82"/>
    </location>
</feature>
<evidence type="ECO:0000259" key="2">
    <source>
        <dbReference type="Pfam" id="PF13628"/>
    </source>
</evidence>
<evidence type="ECO:0000313" key="4">
    <source>
        <dbReference type="Proteomes" id="UP000018419"/>
    </source>
</evidence>
<sequence>MDDRKHHSKMWHDKHEDLSDNQIIKILSTANNGEIMQANAALPKLKMAQVRQYAQMMIREHSANEQKRSSIGNSSDANTTDQ</sequence>
<gene>
    <name evidence="3" type="ORF">ACIRA0001_2929</name>
</gene>
<feature type="compositionally biased region" description="Polar residues" evidence="1">
    <location>
        <begin position="69"/>
        <end position="82"/>
    </location>
</feature>
<evidence type="ECO:0000256" key="1">
    <source>
        <dbReference type="SAM" id="MobiDB-lite"/>
    </source>
</evidence>
<dbReference type="Proteomes" id="UP000018419">
    <property type="component" value="Unassembled WGS sequence"/>
</dbReference>